<reference evidence="6" key="1">
    <citation type="journal article" date="2019" name="Int. J. Syst. Evol. Microbiol.">
        <title>The Global Catalogue of Microorganisms (GCM) 10K type strain sequencing project: providing services to taxonomists for standard genome sequencing and annotation.</title>
        <authorList>
            <consortium name="The Broad Institute Genomics Platform"/>
            <consortium name="The Broad Institute Genome Sequencing Center for Infectious Disease"/>
            <person name="Wu L."/>
            <person name="Ma J."/>
        </authorList>
    </citation>
    <scope>NUCLEOTIDE SEQUENCE [LARGE SCALE GENOMIC DNA]</scope>
    <source>
        <strain evidence="6">JCM 11117</strain>
    </source>
</reference>
<evidence type="ECO:0000256" key="3">
    <source>
        <dbReference type="SAM" id="SignalP"/>
    </source>
</evidence>
<comment type="caution">
    <text evidence="5">The sequence shown here is derived from an EMBL/GenBank/DDBJ whole genome shotgun (WGS) entry which is preliminary data.</text>
</comment>
<keyword evidence="6" id="KW-1185">Reference proteome</keyword>
<evidence type="ECO:0000256" key="1">
    <source>
        <dbReference type="ARBA" id="ARBA00022729"/>
    </source>
</evidence>
<feature type="coiled-coil region" evidence="2">
    <location>
        <begin position="429"/>
        <end position="456"/>
    </location>
</feature>
<sequence length="505" mass="53695">MKRNVRGVLVAASLLLVASCSSGGAGRSDDGVVRVGVHPVSSMDPRKSGPIDTVYLTPVFDTLIERTPDGSVEPGLATEWQLAADGTRFDLTLREGVTFQDGTPMDAEAVKANILSAKEPGNARALHLSPVSGVTVVDPTHVRLELSGPAAQLEGVLAGEAGMMMSPASLTDPAAATKPIGAGPYRVEKYSPDEIRYEAWDGYWNAGQVKNEALVFVMNPDATTQFRALQSGQIDMYALPQEMKEAAQQAGLEVVTGPTGRIWQLTFNVGEEHLAKPEVRKAISLAVDRTALAQAALGSADQCVPTVQPFGREFVGHVDELDDKVAPDLAQARDLLRQAGHAEGFPLRLVSGNSGVQQAIAQIVQAELAKVGITVELEVSDQAEATRKSRAGDFDLQVNLIMAPRPDPTQYVVDMYLPGGVYNPGGYSLPGVAELLEDAQANIDREERQAALAEIVTSVHEDGAPTMPLCINAQNFAFPDDVSGFEIPVLGDFDFTRVSKASVAS</sequence>
<dbReference type="Gene3D" id="3.90.76.10">
    <property type="entry name" value="Dipeptide-binding Protein, Domain 1"/>
    <property type="match status" value="1"/>
</dbReference>
<evidence type="ECO:0000259" key="4">
    <source>
        <dbReference type="Pfam" id="PF00496"/>
    </source>
</evidence>
<accession>A0ABP4AFJ8</accession>
<dbReference type="Gene3D" id="3.10.105.10">
    <property type="entry name" value="Dipeptide-binding Protein, Domain 3"/>
    <property type="match status" value="1"/>
</dbReference>
<dbReference type="InterPro" id="IPR030678">
    <property type="entry name" value="Peptide/Ni-bd"/>
</dbReference>
<dbReference type="Gene3D" id="3.40.190.10">
    <property type="entry name" value="Periplasmic binding protein-like II"/>
    <property type="match status" value="1"/>
</dbReference>
<feature type="domain" description="Solute-binding protein family 5" evidence="4">
    <location>
        <begin position="72"/>
        <end position="421"/>
    </location>
</feature>
<dbReference type="EMBL" id="BAAAHP010000075">
    <property type="protein sequence ID" value="GAA0935082.1"/>
    <property type="molecule type" value="Genomic_DNA"/>
</dbReference>
<feature type="chain" id="PRO_5046177924" evidence="3">
    <location>
        <begin position="25"/>
        <end position="505"/>
    </location>
</feature>
<dbReference type="PROSITE" id="PS51257">
    <property type="entry name" value="PROKAR_LIPOPROTEIN"/>
    <property type="match status" value="1"/>
</dbReference>
<dbReference type="SUPFAM" id="SSF53850">
    <property type="entry name" value="Periplasmic binding protein-like II"/>
    <property type="match status" value="1"/>
</dbReference>
<gene>
    <name evidence="5" type="ORF">GCM10009559_26290</name>
</gene>
<feature type="signal peptide" evidence="3">
    <location>
        <begin position="1"/>
        <end position="24"/>
    </location>
</feature>
<dbReference type="InterPro" id="IPR039424">
    <property type="entry name" value="SBP_5"/>
</dbReference>
<protein>
    <submittedName>
        <fullName evidence="5">ABC transporter substrate-binding protein</fullName>
    </submittedName>
</protein>
<dbReference type="Pfam" id="PF00496">
    <property type="entry name" value="SBP_bac_5"/>
    <property type="match status" value="1"/>
</dbReference>
<keyword evidence="1 3" id="KW-0732">Signal</keyword>
<dbReference type="PANTHER" id="PTHR30290">
    <property type="entry name" value="PERIPLASMIC BINDING COMPONENT OF ABC TRANSPORTER"/>
    <property type="match status" value="1"/>
</dbReference>
<dbReference type="PIRSF" id="PIRSF002741">
    <property type="entry name" value="MppA"/>
    <property type="match status" value="1"/>
</dbReference>
<proteinExistence type="predicted"/>
<dbReference type="PANTHER" id="PTHR30290:SF38">
    <property type="entry name" value="D,D-DIPEPTIDE-BINDING PERIPLASMIC PROTEIN DDPA-RELATED"/>
    <property type="match status" value="1"/>
</dbReference>
<organism evidence="5 6">
    <name type="scientific">Pseudonocardia zijingensis</name>
    <dbReference type="NCBI Taxonomy" id="153376"/>
    <lineage>
        <taxon>Bacteria</taxon>
        <taxon>Bacillati</taxon>
        <taxon>Actinomycetota</taxon>
        <taxon>Actinomycetes</taxon>
        <taxon>Pseudonocardiales</taxon>
        <taxon>Pseudonocardiaceae</taxon>
        <taxon>Pseudonocardia</taxon>
    </lineage>
</organism>
<name>A0ABP4AFJ8_9PSEU</name>
<dbReference type="Proteomes" id="UP001499967">
    <property type="component" value="Unassembled WGS sequence"/>
</dbReference>
<evidence type="ECO:0000313" key="5">
    <source>
        <dbReference type="EMBL" id="GAA0935082.1"/>
    </source>
</evidence>
<dbReference type="RefSeq" id="WP_343941622.1">
    <property type="nucleotide sequence ID" value="NZ_BAAAHP010000075.1"/>
</dbReference>
<evidence type="ECO:0000313" key="6">
    <source>
        <dbReference type="Proteomes" id="UP001499967"/>
    </source>
</evidence>
<keyword evidence="2" id="KW-0175">Coiled coil</keyword>
<evidence type="ECO:0000256" key="2">
    <source>
        <dbReference type="SAM" id="Coils"/>
    </source>
</evidence>
<dbReference type="InterPro" id="IPR000914">
    <property type="entry name" value="SBP_5_dom"/>
</dbReference>